<keyword evidence="2" id="KW-1185">Reference proteome</keyword>
<accession>A0ACC0U1E7</accession>
<evidence type="ECO:0000313" key="1">
    <source>
        <dbReference type="EMBL" id="KAI9457724.1"/>
    </source>
</evidence>
<protein>
    <submittedName>
        <fullName evidence="1">Uncharacterized protein</fullName>
    </submittedName>
</protein>
<reference evidence="1" key="1">
    <citation type="submission" date="2021-03" db="EMBL/GenBank/DDBJ databases">
        <title>Evolutionary priming and transition to the ectomycorrhizal habit in an iconic lineage of mushroom-forming fungi: is preadaptation a requirement?</title>
        <authorList>
            <consortium name="DOE Joint Genome Institute"/>
            <person name="Looney B.P."/>
            <person name="Miyauchi S."/>
            <person name="Morin E."/>
            <person name="Drula E."/>
            <person name="Courty P.E."/>
            <person name="Chicoki N."/>
            <person name="Fauchery L."/>
            <person name="Kohler A."/>
            <person name="Kuo A."/>
            <person name="LaButti K."/>
            <person name="Pangilinan J."/>
            <person name="Lipzen A."/>
            <person name="Riley R."/>
            <person name="Andreopoulos W."/>
            <person name="He G."/>
            <person name="Johnson J."/>
            <person name="Barry K.W."/>
            <person name="Grigoriev I.V."/>
            <person name="Nagy L."/>
            <person name="Hibbett D."/>
            <person name="Henrissat B."/>
            <person name="Matheny P.B."/>
            <person name="Labbe J."/>
            <person name="Martin A.F."/>
        </authorList>
    </citation>
    <scope>NUCLEOTIDE SEQUENCE</scope>
    <source>
        <strain evidence="1">BPL698</strain>
    </source>
</reference>
<organism evidence="1 2">
    <name type="scientific">Russula earlei</name>
    <dbReference type="NCBI Taxonomy" id="71964"/>
    <lineage>
        <taxon>Eukaryota</taxon>
        <taxon>Fungi</taxon>
        <taxon>Dikarya</taxon>
        <taxon>Basidiomycota</taxon>
        <taxon>Agaricomycotina</taxon>
        <taxon>Agaricomycetes</taxon>
        <taxon>Russulales</taxon>
        <taxon>Russulaceae</taxon>
        <taxon>Russula</taxon>
    </lineage>
</organism>
<gene>
    <name evidence="1" type="ORF">F5148DRAFT_340325</name>
</gene>
<proteinExistence type="predicted"/>
<evidence type="ECO:0000313" key="2">
    <source>
        <dbReference type="Proteomes" id="UP001207468"/>
    </source>
</evidence>
<dbReference type="Proteomes" id="UP001207468">
    <property type="component" value="Unassembled WGS sequence"/>
</dbReference>
<dbReference type="EMBL" id="JAGFNK010000217">
    <property type="protein sequence ID" value="KAI9457724.1"/>
    <property type="molecule type" value="Genomic_DNA"/>
</dbReference>
<name>A0ACC0U1E7_9AGAM</name>
<comment type="caution">
    <text evidence="1">The sequence shown here is derived from an EMBL/GenBank/DDBJ whole genome shotgun (WGS) entry which is preliminary data.</text>
</comment>
<sequence length="606" mass="68231">MPLGALWNPVKLSLTCRPFSQMEATPTLQDLERLKPSEHSDPQSKKKKYAHEYSALLDKICRSFSHDQLRTFSHQYGLQIGSKRRKMAVAEAIVEKAWRWPPFRELNRGQRDRTEVASQTLKITSSELFILLGKDGSDLFQLSKKYNVHISVKPNPLSIYLEGSREAVRAMENYVGSVRKGIVEDTVDTPFTQPLSKEALQKISRLSGAFVEDIGNQKLRVRAKRPTNIMLAQRLAIRVYYQTEPSELLAQQIHNTELHTPTTAPLAYALYPFSVPRSLPPMMKSNTFYRWRRAGDWLGDTHSQIGLGPSLNSIFTMDGTEARLQHRLMGNTTIPGCGSRRVISVSSGHIIFSFPRSDTGSSLLAPYTGRSTYSDTRSWLSAQRSSATFIPSLPLGLVKALPSKQSVLNRLVYRCLQVNEQDPIVTHHIRLEVPLVDLKQVRLPVDLPERSVFEGAMFWSGSSTNLDILMPDRQMDLRFNVSDMNPLVSGQRPGELLNYLNELEIFLTSSDPDVAQPIPPLRVFYDDRDYVLVTNTSVRRSTETLSSDTSPEIAVTSESTLDLESGHNSAVCVISSDKLDSPVEWNAFLQQCDQMTARTSLRSSEL</sequence>